<feature type="binding site" evidence="10">
    <location>
        <position position="86"/>
    </location>
    <ligand>
        <name>ATP</name>
        <dbReference type="ChEBI" id="CHEBI:30616"/>
    </ligand>
</feature>
<dbReference type="PANTHER" id="PTHR24346">
    <property type="entry name" value="MAP/MICROTUBULE AFFINITY-REGULATING KINASE"/>
    <property type="match status" value="1"/>
</dbReference>
<dbReference type="PROSITE" id="PS00108">
    <property type="entry name" value="PROTEIN_KINASE_ST"/>
    <property type="match status" value="1"/>
</dbReference>
<dbReference type="SMART" id="SM00220">
    <property type="entry name" value="S_TKc"/>
    <property type="match status" value="1"/>
</dbReference>
<dbReference type="SUPFAM" id="SSF56112">
    <property type="entry name" value="Protein kinase-like (PK-like)"/>
    <property type="match status" value="1"/>
</dbReference>
<dbReference type="InterPro" id="IPR000719">
    <property type="entry name" value="Prot_kinase_dom"/>
</dbReference>
<evidence type="ECO:0000256" key="1">
    <source>
        <dbReference type="ARBA" id="ARBA00006234"/>
    </source>
</evidence>
<evidence type="ECO:0000256" key="4">
    <source>
        <dbReference type="ARBA" id="ARBA00022679"/>
    </source>
</evidence>
<proteinExistence type="inferred from homology"/>
<protein>
    <recommendedName>
        <fullName evidence="2">non-specific serine/threonine protein kinase</fullName>
        <ecNumber evidence="2">2.7.11.1</ecNumber>
    </recommendedName>
</protein>
<evidence type="ECO:0000256" key="9">
    <source>
        <dbReference type="ARBA" id="ARBA00048679"/>
    </source>
</evidence>
<keyword evidence="14" id="KW-1185">Reference proteome</keyword>
<keyword evidence="4" id="KW-0808">Transferase</keyword>
<dbReference type="InterPro" id="IPR017441">
    <property type="entry name" value="Protein_kinase_ATP_BS"/>
</dbReference>
<comment type="catalytic activity">
    <reaction evidence="8">
        <text>L-threonyl-[protein] + ATP = O-phospho-L-threonyl-[protein] + ADP + H(+)</text>
        <dbReference type="Rhea" id="RHEA:46608"/>
        <dbReference type="Rhea" id="RHEA-COMP:11060"/>
        <dbReference type="Rhea" id="RHEA-COMP:11605"/>
        <dbReference type="ChEBI" id="CHEBI:15378"/>
        <dbReference type="ChEBI" id="CHEBI:30013"/>
        <dbReference type="ChEBI" id="CHEBI:30616"/>
        <dbReference type="ChEBI" id="CHEBI:61977"/>
        <dbReference type="ChEBI" id="CHEBI:456216"/>
        <dbReference type="EC" id="2.7.11.1"/>
    </reaction>
</comment>
<keyword evidence="6" id="KW-0418">Kinase</keyword>
<comment type="catalytic activity">
    <reaction evidence="9">
        <text>L-seryl-[protein] + ATP = O-phospho-L-seryl-[protein] + ADP + H(+)</text>
        <dbReference type="Rhea" id="RHEA:17989"/>
        <dbReference type="Rhea" id="RHEA-COMP:9863"/>
        <dbReference type="Rhea" id="RHEA-COMP:11604"/>
        <dbReference type="ChEBI" id="CHEBI:15378"/>
        <dbReference type="ChEBI" id="CHEBI:29999"/>
        <dbReference type="ChEBI" id="CHEBI:30616"/>
        <dbReference type="ChEBI" id="CHEBI:83421"/>
        <dbReference type="ChEBI" id="CHEBI:456216"/>
        <dbReference type="EC" id="2.7.11.1"/>
    </reaction>
</comment>
<keyword evidence="7 10" id="KW-0067">ATP-binding</keyword>
<evidence type="ECO:0000256" key="6">
    <source>
        <dbReference type="ARBA" id="ARBA00022777"/>
    </source>
</evidence>
<dbReference type="InterPro" id="IPR008271">
    <property type="entry name" value="Ser/Thr_kinase_AS"/>
</dbReference>
<dbReference type="FunFam" id="1.10.510.10:FF:000391">
    <property type="entry name" value="Hormonally up-regulated neu tumor-associated kinase"/>
    <property type="match status" value="1"/>
</dbReference>
<sequence>MPAAVKDKEMVIDGPRLFGLKTPACSSIPGFFQAPFNGCAPTDMLHNFYCTKKVGHYLIGKTLGEGSFAKVREGLHVITDEKVAIKVIDKHKVKNDDYVMKNLYREGHIHQMIRHPNIAQLLDVMETDNNYYLVTELCLGGNLMSRIYERRHLEEREVQKYIRQLIMAVEHLHRAGVVHRDLKIENLLLDENDNIKLIDFGLSNSAGILGYTDPFSTQCGSPAYAAPELLNRQKYGPKVDVWSIGVNMYAMLTGMLPFTVEPFSLTSLHGKMVNKEMNPLPPDLSPGAAMLLRNLLEPDPTKRPTIQQVVTNPWLHGGQVPTNLAYMNRIHNRDINHVVVLHMTEKLGYKYTDVLSTVNKNRASCVLATYFLLNKKMDRLFKVNMEPVEKEKTEPAQTRWVTMNGKLNIQPTQEPAYLAKMKDSVLNPGEQERGAEGGF</sequence>
<dbReference type="AlphaFoldDB" id="A0A9D3LUZ4"/>
<comment type="caution">
    <text evidence="13">The sequence shown here is derived from an EMBL/GenBank/DDBJ whole genome shotgun (WGS) entry which is preliminary data.</text>
</comment>
<dbReference type="PROSITE" id="PS00107">
    <property type="entry name" value="PROTEIN_KINASE_ATP"/>
    <property type="match status" value="1"/>
</dbReference>
<comment type="similarity">
    <text evidence="1">Belongs to the protein kinase superfamily. CAMK Ser/Thr protein kinase family. SNF1 subfamily.</text>
</comment>
<dbReference type="GO" id="GO:0005524">
    <property type="term" value="F:ATP binding"/>
    <property type="evidence" value="ECO:0007669"/>
    <property type="project" value="UniProtKB-UniRule"/>
</dbReference>
<organism evidence="13 14">
    <name type="scientific">Anguilla anguilla</name>
    <name type="common">European freshwater eel</name>
    <name type="synonym">Muraena anguilla</name>
    <dbReference type="NCBI Taxonomy" id="7936"/>
    <lineage>
        <taxon>Eukaryota</taxon>
        <taxon>Metazoa</taxon>
        <taxon>Chordata</taxon>
        <taxon>Craniata</taxon>
        <taxon>Vertebrata</taxon>
        <taxon>Euteleostomi</taxon>
        <taxon>Actinopterygii</taxon>
        <taxon>Neopterygii</taxon>
        <taxon>Teleostei</taxon>
        <taxon>Anguilliformes</taxon>
        <taxon>Anguillidae</taxon>
        <taxon>Anguilla</taxon>
    </lineage>
</organism>
<dbReference type="FunFam" id="3.30.200.20:FF:000003">
    <property type="entry name" value="Non-specific serine/threonine protein kinase"/>
    <property type="match status" value="1"/>
</dbReference>
<dbReference type="Pfam" id="PF00069">
    <property type="entry name" value="Pkinase"/>
    <property type="match status" value="1"/>
</dbReference>
<keyword evidence="3 11" id="KW-0723">Serine/threonine-protein kinase</keyword>
<dbReference type="Proteomes" id="UP001044222">
    <property type="component" value="Chromosome 13"/>
</dbReference>
<name>A0A9D3LUZ4_ANGAN</name>
<dbReference type="EMBL" id="JAFIRN010000013">
    <property type="protein sequence ID" value="KAG5837484.1"/>
    <property type="molecule type" value="Genomic_DNA"/>
</dbReference>
<evidence type="ECO:0000256" key="7">
    <source>
        <dbReference type="ARBA" id="ARBA00022840"/>
    </source>
</evidence>
<evidence type="ECO:0000256" key="10">
    <source>
        <dbReference type="PROSITE-ProRule" id="PRU10141"/>
    </source>
</evidence>
<dbReference type="GO" id="GO:0004674">
    <property type="term" value="F:protein serine/threonine kinase activity"/>
    <property type="evidence" value="ECO:0007669"/>
    <property type="project" value="UniProtKB-KW"/>
</dbReference>
<feature type="domain" description="Protein kinase" evidence="12">
    <location>
        <begin position="57"/>
        <end position="315"/>
    </location>
</feature>
<dbReference type="PANTHER" id="PTHR24346:SF80">
    <property type="entry name" value="HORMONALLY UP-REGULATED NEU TUMOR-ASSOCIATED KINASE"/>
    <property type="match status" value="1"/>
</dbReference>
<evidence type="ECO:0000256" key="8">
    <source>
        <dbReference type="ARBA" id="ARBA00047899"/>
    </source>
</evidence>
<gene>
    <name evidence="13" type="ORF">ANANG_G00239750</name>
</gene>
<evidence type="ECO:0000259" key="12">
    <source>
        <dbReference type="PROSITE" id="PS50011"/>
    </source>
</evidence>
<dbReference type="GO" id="GO:0005737">
    <property type="term" value="C:cytoplasm"/>
    <property type="evidence" value="ECO:0007669"/>
    <property type="project" value="TreeGrafter"/>
</dbReference>
<accession>A0A9D3LUZ4</accession>
<dbReference type="EC" id="2.7.11.1" evidence="2"/>
<evidence type="ECO:0000313" key="14">
    <source>
        <dbReference type="Proteomes" id="UP001044222"/>
    </source>
</evidence>
<evidence type="ECO:0000313" key="13">
    <source>
        <dbReference type="EMBL" id="KAG5837484.1"/>
    </source>
</evidence>
<evidence type="ECO:0000256" key="11">
    <source>
        <dbReference type="RuleBase" id="RU000304"/>
    </source>
</evidence>
<evidence type="ECO:0000256" key="5">
    <source>
        <dbReference type="ARBA" id="ARBA00022741"/>
    </source>
</evidence>
<dbReference type="InterPro" id="IPR011009">
    <property type="entry name" value="Kinase-like_dom_sf"/>
</dbReference>
<dbReference type="PROSITE" id="PS50011">
    <property type="entry name" value="PROTEIN_KINASE_DOM"/>
    <property type="match status" value="1"/>
</dbReference>
<evidence type="ECO:0000256" key="3">
    <source>
        <dbReference type="ARBA" id="ARBA00022527"/>
    </source>
</evidence>
<dbReference type="Gene3D" id="1.10.510.10">
    <property type="entry name" value="Transferase(Phosphotransferase) domain 1"/>
    <property type="match status" value="1"/>
</dbReference>
<keyword evidence="5 10" id="KW-0547">Nucleotide-binding</keyword>
<dbReference type="GO" id="GO:0035556">
    <property type="term" value="P:intracellular signal transduction"/>
    <property type="evidence" value="ECO:0007669"/>
    <property type="project" value="TreeGrafter"/>
</dbReference>
<reference evidence="13" key="1">
    <citation type="submission" date="2021-01" db="EMBL/GenBank/DDBJ databases">
        <title>A chromosome-scale assembly of European eel, Anguilla anguilla.</title>
        <authorList>
            <person name="Henkel C."/>
            <person name="Jong-Raadsen S.A."/>
            <person name="Dufour S."/>
            <person name="Weltzien F.-A."/>
            <person name="Palstra A.P."/>
            <person name="Pelster B."/>
            <person name="Spaink H.P."/>
            <person name="Van Den Thillart G.E."/>
            <person name="Jansen H."/>
            <person name="Zahm M."/>
            <person name="Klopp C."/>
            <person name="Cedric C."/>
            <person name="Louis A."/>
            <person name="Berthelot C."/>
            <person name="Parey E."/>
            <person name="Roest Crollius H."/>
            <person name="Montfort J."/>
            <person name="Robinson-Rechavi M."/>
            <person name="Bucao C."/>
            <person name="Bouchez O."/>
            <person name="Gislard M."/>
            <person name="Lluch J."/>
            <person name="Milhes M."/>
            <person name="Lampietro C."/>
            <person name="Lopez Roques C."/>
            <person name="Donnadieu C."/>
            <person name="Braasch I."/>
            <person name="Desvignes T."/>
            <person name="Postlethwait J."/>
            <person name="Bobe J."/>
            <person name="Guiguen Y."/>
            <person name="Dirks R."/>
        </authorList>
    </citation>
    <scope>NUCLEOTIDE SEQUENCE</scope>
    <source>
        <strain evidence="13">Tag_6206</strain>
        <tissue evidence="13">Liver</tissue>
    </source>
</reference>
<evidence type="ECO:0000256" key="2">
    <source>
        <dbReference type="ARBA" id="ARBA00012513"/>
    </source>
</evidence>